<dbReference type="EMBL" id="JBFXLT010000073">
    <property type="protein sequence ID" value="KAL2810310.1"/>
    <property type="molecule type" value="Genomic_DNA"/>
</dbReference>
<feature type="compositionally biased region" description="Low complexity" evidence="1">
    <location>
        <begin position="16"/>
        <end position="33"/>
    </location>
</feature>
<organism evidence="2 3">
    <name type="scientific">Aspergillus granulosus</name>
    <dbReference type="NCBI Taxonomy" id="176169"/>
    <lineage>
        <taxon>Eukaryota</taxon>
        <taxon>Fungi</taxon>
        <taxon>Dikarya</taxon>
        <taxon>Ascomycota</taxon>
        <taxon>Pezizomycotina</taxon>
        <taxon>Eurotiomycetes</taxon>
        <taxon>Eurotiomycetidae</taxon>
        <taxon>Eurotiales</taxon>
        <taxon>Aspergillaceae</taxon>
        <taxon>Aspergillus</taxon>
        <taxon>Aspergillus subgen. Nidulantes</taxon>
    </lineage>
</organism>
<dbReference type="PANTHER" id="PTHR38116">
    <property type="entry name" value="CHROMOSOME 7, WHOLE GENOME SHOTGUN SEQUENCE"/>
    <property type="match status" value="1"/>
</dbReference>
<evidence type="ECO:0000313" key="2">
    <source>
        <dbReference type="EMBL" id="KAL2810310.1"/>
    </source>
</evidence>
<keyword evidence="3" id="KW-1185">Reference proteome</keyword>
<protein>
    <submittedName>
        <fullName evidence="2">Uncharacterized protein</fullName>
    </submittedName>
</protein>
<dbReference type="InterPro" id="IPR021833">
    <property type="entry name" value="DUF3425"/>
</dbReference>
<accession>A0ABR4H4C7</accession>
<dbReference type="PANTHER" id="PTHR38116:SF1">
    <property type="entry name" value="BZIP DOMAIN-CONTAINING PROTEIN"/>
    <property type="match status" value="1"/>
</dbReference>
<comment type="caution">
    <text evidence="2">The sequence shown here is derived from an EMBL/GenBank/DDBJ whole genome shotgun (WGS) entry which is preliminary data.</text>
</comment>
<name>A0ABR4H4C7_9EURO</name>
<gene>
    <name evidence="2" type="ORF">BJX63DRAFT_402323</name>
</gene>
<feature type="region of interest" description="Disordered" evidence="1">
    <location>
        <begin position="1"/>
        <end position="60"/>
    </location>
</feature>
<proteinExistence type="predicted"/>
<dbReference type="Pfam" id="PF11905">
    <property type="entry name" value="DUF3425"/>
    <property type="match status" value="1"/>
</dbReference>
<reference evidence="2 3" key="1">
    <citation type="submission" date="2024-07" db="EMBL/GenBank/DDBJ databases">
        <title>Section-level genome sequencing and comparative genomics of Aspergillus sections Usti and Cavernicolus.</title>
        <authorList>
            <consortium name="Lawrence Berkeley National Laboratory"/>
            <person name="Nybo J.L."/>
            <person name="Vesth T.C."/>
            <person name="Theobald S."/>
            <person name="Frisvad J.C."/>
            <person name="Larsen T.O."/>
            <person name="Kjaerboelling I."/>
            <person name="Rothschild-Mancinelli K."/>
            <person name="Lyhne E.K."/>
            <person name="Kogle M.E."/>
            <person name="Barry K."/>
            <person name="Clum A."/>
            <person name="Na H."/>
            <person name="Ledsgaard L."/>
            <person name="Lin J."/>
            <person name="Lipzen A."/>
            <person name="Kuo A."/>
            <person name="Riley R."/>
            <person name="Mondo S."/>
            <person name="Labutti K."/>
            <person name="Haridas S."/>
            <person name="Pangalinan J."/>
            <person name="Salamov A.A."/>
            <person name="Simmons B.A."/>
            <person name="Magnuson J.K."/>
            <person name="Chen J."/>
            <person name="Drula E."/>
            <person name="Henrissat B."/>
            <person name="Wiebenga A."/>
            <person name="Lubbers R.J."/>
            <person name="Gomes A.C."/>
            <person name="Makela M.R."/>
            <person name="Stajich J."/>
            <person name="Grigoriev I.V."/>
            <person name="Mortensen U.H."/>
            <person name="De Vries R.P."/>
            <person name="Baker S.E."/>
            <person name="Andersen M.R."/>
        </authorList>
    </citation>
    <scope>NUCLEOTIDE SEQUENCE [LARGE SCALE GENOMIC DNA]</scope>
    <source>
        <strain evidence="2 3">CBS 588.65</strain>
    </source>
</reference>
<dbReference type="Proteomes" id="UP001610334">
    <property type="component" value="Unassembled WGS sequence"/>
</dbReference>
<sequence>MLTPTGRRLKVAKLDTPSTPSAGSSPGASTAPRSSHRPSTPADHTPADPPSMDYLSPNEALVKSSPASDLQCPQPHQINFVELDRFKIIGPSANHFKRVIKQLEAFYRAEFAVGSLRTELLLGLTRLNFLRALCVNIEVLGYSAVEMHDDAYSPFGCAGAAKASYKPVDTLPPALRPTAIQLSVPHHPWLDLIPFPKLRDNLILMGEELDDTQLCCDMSGRGVSTVSEKRLGVAGGETGVIVWRDPWDPSGWEVTESFLSRWGWALRECWDLFAATNRWRRVRGEPVLFRVQEIE</sequence>
<evidence type="ECO:0000256" key="1">
    <source>
        <dbReference type="SAM" id="MobiDB-lite"/>
    </source>
</evidence>
<evidence type="ECO:0000313" key="3">
    <source>
        <dbReference type="Proteomes" id="UP001610334"/>
    </source>
</evidence>